<sequence>MKHVCSLIGFLLFSFVFGADPAVVLSPSNQAPVRINTYSKEPVSLTFQVTRYDDAIGETSFRMRQADSPDQVWGQDRWWSEQFLRAVYPNQLGIVYQAPFWEAAVVTPGPLEQASPGETGWQQRRVDTHQLRFQPEVFTDAFWQSAKEQKVLFMVGPAQDFSVWSNAVSLSFVNVTSPPLVRVPLGTEPLSPSASGQLTLPLDVVMPGAEQVSLTDFSFSWSCVEQGLSQYWNGSQWQQQIAFVPFENQSTHYRMREGEPSRVLLELEASGNDFWDGSTGTYQVQVRYHANETAPPSATAILQLQLAPPEPTTLVEEDLVLNSDRIRIKWTDPGAASGSVTYDYKVGIQKVSDGTWLDPNWWDRPIRGTLLTAANSDPLLNGIEPWAAYRILVYRLRQNGASDQHSLQAASATIIADVPALASNISLTGATLYRGASDGPTIATTNEAIPFHVVSTRETLDLLVFEPGPGAQSQNDYYFGLRSWKGEWLTPNWRRIPFKATGSLVQVALNLSEPMIPHARYDLVLATGNQHSRSEVVTLATVTYDNGIPSEDPPETRPYQPILNVRPSAEYSNRLTDLELRLQERTASRGVPVDGEPPVTGIVINNGQFNPIPFFTEVVSRAAQPLPDMSGLRLVFRLYESRGDGYEIVRTSAGIPLSDLAGPNARQKINDDIGALLTNETTEPWAVHPSSMTPRPSDDPYRLCAFFVSTENGTLPADNLVRMASPYSLPLKFELSFGGTKIKPIFNPPSPSTIHETSIPVHFRLTPVFRLQRFKWQVEGTPKPFVYHREFPGQVAVNFGDVWVPDAVWQHAWRDQETLPPAVHGSFKIYRRTEQGNELVEVRHDVDRLVFDESFDENHSYRIVFEAYDSFGLKQQLVQDIAAVRKIDDVRFLLAFGGRSNNGPFEEKASASVYGDHNAAITTSYTGTRPMPHQFVVRSGAPMRWVFNPETSQNEATALDDAQVLFNVAYTNSLGQSRRSSSQVAQFTISDPETLRGCDDPNLPPAVFTAPYPITIKDFQVRDNLTGRVVNLSRAEVTIEFDPSVQQPICPEIQRDPTPVGSIALKPASKPPVWHYGTLRDDQTGITSSTMFDFELPTTVRFSGAQYQQNGPWHIGLQLRNPIDGDFVYENMPLQTYLQQTGQSWPAVSGDQNYQVDLLIIPSAFETSQTWWNKLQLNTSEALTRPNTGGQPLVYVQIALFQNGANPTDPTDPRSLAHTNNAHGGGIPLLIELGEPPFHAALTEFAYHAVSPDLLQVVPDDTRQYTFAQTLDVNDDLSRAKLLNGQFFWHLRARFGYFDGTAWSATPTRFAIDSVPFLQDLSLRLRREEGLLDIQARLHLDQIPATFWQAEANTLNVQFELVYQPDTAGAEPTGPFLEPSNPAAVDTYRIQFHKTGLGQTQLKWPQLHNSGVDFEAPLAALQEDLPAELERALHRAFAPEPMILEAEKPGVPVQQTWVLSAESSDWVDPTEAPVTPLSDHTYAWLSINHDPSRDSGRHQVFIVPYPDHLLPWEGFSYEGRAPISLDHDITQWTQIQNGFVRFHSGMDTLLGDYQIILFVPRRVVQPGALGSAQPSHWATNDSLQNFLDQHPNKAAWGASESHNRIVNVSYPDPENPRHRIVNVQFWDLTGLAQETRTMATHAPLDWLDHVSVGGAVTYDAFGRVVKAAKDFPLNQYHQTSLFGDSKGLPPNDLTARTLATAGTIEQTFSAGQAFWLNGSADGVPRDSFNYIKNRAHPYAETVYEEDATRSRVLATLPPGAPARDPNDVLRFSRNHHALVPTFSGPIAERPAHCKLVLDGFEIGNNALAQKTSSGQDVAGLSAVLAIDANGLMLLTLTNLAGSTLVSIANPSINVLEDWGFQVQVASAGATKASIQLDNSRVWLPKDYYDRIDPNLTSSTDLNLVSLDEVDDQGLLKASWPPKALTLYQPEQGIWAISRIPDYENLSIRYEHDELGRQIRIVEPDAGQTEFVYDRHGRQRLARDANDRAKMRWSETVYDPMGRVVETRVVEIHKSSEAGHADRQALQEWFDSETEPPPDFGAGLAGNSEFQVQAVAGSSVTTRYDQYEMTGTSPHWADAGNASEREKAAFWPRLTDLEQSYPWPESGKTFTFGRPNGQVVEVVGASSAERLYYDDKGRPLCHVMLLRGVLEPQVLWQRYDKRDLVTATYNQTHHLGAGFVYDAFGRIVQVHDLTPFSERMRVKVSYRHALRETYDKVKTFLGPLVDRGSDLKETTKTLKLATRRFTPSGHITHVRYGEDDLTPVESSFTYDIRDWLLSQQVTIAGEPAYTVKLDRIGENHCFNRFDCESNEAPVNSDILPMHDGSIAVLSETYHLEGANGRRTRHEYRYDGNYQVTQAVQNRRAEIGNPQSTERLDYTYVYDRNGNRAAETRRNVFSPHIPIPHDADLRHTLEAGSNRLAGIEVRNASNAYETLFQFGYDALGNISRIHRSPATAAHGEREVEQELEYGDPRLTHQPTQIVQRVVTGPAEQDAPFQSETRTYRYNHNGTRTYRRIVRDNIIQRETYFVPSGTENAMELDRWGRARRAYLFSGSERIGYKSNEHTAVYVKDHLGSTKMVVTLYRNVLSNPEPSEPASAPTPEPAVDQALLANLNCNETLATTGVLQEKGFEGEPSYVYRNGGRGLWLDRNESYQLQEHPAVEAMTQAFSISLWLYDADEDDGINDYGTLVAVGNQRSIRYNPVHFYLDGQKLPVLRLGGGAEGWQFFSRFSRIPARTWTHLAVTFDGTHVRCYQNGELLGAPDPVNLPALWPAQDLVIGNWLDHDDYAWEGGLDEILIRSDVLSQQEIRQHYLQTKDPLSEAGAYQEVSAGRNLTRDQIRDLLVVAYSDSDAFGIPLAEETVADSSEPEPHTFTGQEAERGTGLVYMNGRWYLPEAGRFIQVDPLREFWNSYSYVGNNPVMFWDPSGLEAWPATNQWDQAWIKKYRTFAVKYAEDQEKAGACFSCEDFALSTLLEFASKNELPVIIQNGTGTYDSSSSRYSDFKTFKNDLLKTTGASDLVDFGNTLPKVLRDLKGNFLTPGNISGYQDTFYPVMSGDRIQLQYAEVGDIIAIQTGFTPRFNHIQLVTENSSRKTEVRVHQGNLVKRTVIAKVYSDISDPQDANYAGAIIQAGFYNKATGNYRRPGSSRAYTSHYFTVAKGILREWNFDKWNNAP</sequence>
<gene>
    <name evidence="2" type="ORF">J3U88_13835</name>
</gene>
<dbReference type="PANTHER" id="PTHR32305">
    <property type="match status" value="1"/>
</dbReference>
<evidence type="ECO:0000313" key="2">
    <source>
        <dbReference type="EMBL" id="MBO1319551.1"/>
    </source>
</evidence>
<proteinExistence type="predicted"/>
<name>A0A8J7U5Q2_9BACT</name>
<dbReference type="InterPro" id="IPR013320">
    <property type="entry name" value="ConA-like_dom_sf"/>
</dbReference>
<feature type="signal peptide" evidence="1">
    <location>
        <begin position="1"/>
        <end position="18"/>
    </location>
</feature>
<protein>
    <submittedName>
        <fullName evidence="2">Uncharacterized protein</fullName>
    </submittedName>
</protein>
<comment type="caution">
    <text evidence="2">The sequence shown here is derived from an EMBL/GenBank/DDBJ whole genome shotgun (WGS) entry which is preliminary data.</text>
</comment>
<dbReference type="RefSeq" id="WP_207859458.1">
    <property type="nucleotide sequence ID" value="NZ_JAFREP010000013.1"/>
</dbReference>
<dbReference type="SUPFAM" id="SSF49899">
    <property type="entry name" value="Concanavalin A-like lectins/glucanases"/>
    <property type="match status" value="1"/>
</dbReference>
<dbReference type="NCBIfam" id="TIGR03696">
    <property type="entry name" value="Rhs_assc_core"/>
    <property type="match status" value="1"/>
</dbReference>
<dbReference type="Gene3D" id="2.180.10.10">
    <property type="entry name" value="RHS repeat-associated core"/>
    <property type="match status" value="2"/>
</dbReference>
<organism evidence="2 3">
    <name type="scientific">Acanthopleuribacter pedis</name>
    <dbReference type="NCBI Taxonomy" id="442870"/>
    <lineage>
        <taxon>Bacteria</taxon>
        <taxon>Pseudomonadati</taxon>
        <taxon>Acidobacteriota</taxon>
        <taxon>Holophagae</taxon>
        <taxon>Acanthopleuribacterales</taxon>
        <taxon>Acanthopleuribacteraceae</taxon>
        <taxon>Acanthopleuribacter</taxon>
    </lineage>
</organism>
<reference evidence="2" key="1">
    <citation type="submission" date="2021-03" db="EMBL/GenBank/DDBJ databases">
        <authorList>
            <person name="Wang G."/>
        </authorList>
    </citation>
    <scope>NUCLEOTIDE SEQUENCE</scope>
    <source>
        <strain evidence="2">KCTC 12899</strain>
    </source>
</reference>
<feature type="chain" id="PRO_5035190587" evidence="1">
    <location>
        <begin position="19"/>
        <end position="3172"/>
    </location>
</feature>
<dbReference type="InterPro" id="IPR050708">
    <property type="entry name" value="T6SS_VgrG/RHS"/>
</dbReference>
<accession>A0A8J7U5Q2</accession>
<dbReference type="EMBL" id="JAFREP010000013">
    <property type="protein sequence ID" value="MBO1319551.1"/>
    <property type="molecule type" value="Genomic_DNA"/>
</dbReference>
<dbReference type="PANTHER" id="PTHR32305:SF15">
    <property type="entry name" value="PROTEIN RHSA-RELATED"/>
    <property type="match status" value="1"/>
</dbReference>
<keyword evidence="1" id="KW-0732">Signal</keyword>
<evidence type="ECO:0000313" key="3">
    <source>
        <dbReference type="Proteomes" id="UP000664417"/>
    </source>
</evidence>
<dbReference type="Pfam" id="PF13385">
    <property type="entry name" value="Laminin_G_3"/>
    <property type="match status" value="1"/>
</dbReference>
<dbReference type="InterPro" id="IPR022385">
    <property type="entry name" value="Rhs_assc_core"/>
</dbReference>
<keyword evidence="3" id="KW-1185">Reference proteome</keyword>
<dbReference type="Proteomes" id="UP000664417">
    <property type="component" value="Unassembled WGS sequence"/>
</dbReference>
<evidence type="ECO:0000256" key="1">
    <source>
        <dbReference type="SAM" id="SignalP"/>
    </source>
</evidence>